<keyword evidence="2" id="KW-1185">Reference proteome</keyword>
<name>A0A9W7BZT1_9STRA</name>
<evidence type="ECO:0000313" key="2">
    <source>
        <dbReference type="Proteomes" id="UP001165160"/>
    </source>
</evidence>
<gene>
    <name evidence="1" type="ORF">TrVE_jg2495</name>
</gene>
<evidence type="ECO:0000313" key="1">
    <source>
        <dbReference type="EMBL" id="GMH95410.1"/>
    </source>
</evidence>
<sequence>MSPSDVRILLDCIGFKWTSVKQHLINVTDAMVSIVEKVVTVEAVRCCRKIELEDSNKVFRAAVSNITADECGLEEILEIMEWAEELDFGLGLEPAKYVKLLQERVSGLGTSFATRLKGNLGSASPANSILSLNVIEGLGGDWLSRNASLFNAICKLVYDITTKTTSLEKREDICMVEVGLECLKHVAKNDDFRGRVGKTWEELIKTVSEIRGNDSWMMLLS</sequence>
<dbReference type="AlphaFoldDB" id="A0A9W7BZT1"/>
<protein>
    <submittedName>
        <fullName evidence="1">Uncharacterized protein</fullName>
    </submittedName>
</protein>
<proteinExistence type="predicted"/>
<organism evidence="1 2">
    <name type="scientific">Triparma verrucosa</name>
    <dbReference type="NCBI Taxonomy" id="1606542"/>
    <lineage>
        <taxon>Eukaryota</taxon>
        <taxon>Sar</taxon>
        <taxon>Stramenopiles</taxon>
        <taxon>Ochrophyta</taxon>
        <taxon>Bolidophyceae</taxon>
        <taxon>Parmales</taxon>
        <taxon>Triparmaceae</taxon>
        <taxon>Triparma</taxon>
    </lineage>
</organism>
<reference evidence="2" key="1">
    <citation type="journal article" date="2023" name="Commun. Biol.">
        <title>Genome analysis of Parmales, the sister group of diatoms, reveals the evolutionary specialization of diatoms from phago-mixotrophs to photoautotrophs.</title>
        <authorList>
            <person name="Ban H."/>
            <person name="Sato S."/>
            <person name="Yoshikawa S."/>
            <person name="Yamada K."/>
            <person name="Nakamura Y."/>
            <person name="Ichinomiya M."/>
            <person name="Sato N."/>
            <person name="Blanc-Mathieu R."/>
            <person name="Endo H."/>
            <person name="Kuwata A."/>
            <person name="Ogata H."/>
        </authorList>
    </citation>
    <scope>NUCLEOTIDE SEQUENCE [LARGE SCALE GENOMIC DNA]</scope>
    <source>
        <strain evidence="2">NIES 3699</strain>
    </source>
</reference>
<comment type="caution">
    <text evidence="1">The sequence shown here is derived from an EMBL/GenBank/DDBJ whole genome shotgun (WGS) entry which is preliminary data.</text>
</comment>
<accession>A0A9W7BZT1</accession>
<dbReference type="Proteomes" id="UP001165160">
    <property type="component" value="Unassembled WGS sequence"/>
</dbReference>
<dbReference type="EMBL" id="BRXX01000167">
    <property type="protein sequence ID" value="GMH95410.1"/>
    <property type="molecule type" value="Genomic_DNA"/>
</dbReference>